<proteinExistence type="predicted"/>
<dbReference type="Proteomes" id="UP000824161">
    <property type="component" value="Unassembled WGS sequence"/>
</dbReference>
<sequence length="98" mass="10730">MEDPKNPPKIDIELTDAQAQGVYSNLAIINHSPSEFVVDYLSLMPGVPKARVVSRVILTPMNAKKMLGALAENVRRYEALFGEIRDTEAVPPAPRGEA</sequence>
<dbReference type="AlphaFoldDB" id="A0A9D1KSZ6"/>
<comment type="caution">
    <text evidence="1">The sequence shown here is derived from an EMBL/GenBank/DDBJ whole genome shotgun (WGS) entry which is preliminary data.</text>
</comment>
<dbReference type="Pfam" id="PF11950">
    <property type="entry name" value="DUF3467"/>
    <property type="match status" value="1"/>
</dbReference>
<gene>
    <name evidence="1" type="ORF">IAC44_05695</name>
</gene>
<dbReference type="InterPro" id="IPR021857">
    <property type="entry name" value="DUF3467"/>
</dbReference>
<name>A0A9D1KSZ6_9FLAO</name>
<protein>
    <submittedName>
        <fullName evidence="1">DUF3467 domain-containing protein</fullName>
    </submittedName>
</protein>
<reference evidence="1" key="2">
    <citation type="journal article" date="2021" name="PeerJ">
        <title>Extensive microbial diversity within the chicken gut microbiome revealed by metagenomics and culture.</title>
        <authorList>
            <person name="Gilroy R."/>
            <person name="Ravi A."/>
            <person name="Getino M."/>
            <person name="Pursley I."/>
            <person name="Horton D.L."/>
            <person name="Alikhan N.F."/>
            <person name="Baker D."/>
            <person name="Gharbi K."/>
            <person name="Hall N."/>
            <person name="Watson M."/>
            <person name="Adriaenssens E.M."/>
            <person name="Foster-Nyarko E."/>
            <person name="Jarju S."/>
            <person name="Secka A."/>
            <person name="Antonio M."/>
            <person name="Oren A."/>
            <person name="Chaudhuri R.R."/>
            <person name="La Ragione R."/>
            <person name="Hildebrand F."/>
            <person name="Pallen M.J."/>
        </authorList>
    </citation>
    <scope>NUCLEOTIDE SEQUENCE</scope>
    <source>
        <strain evidence="1">1383</strain>
    </source>
</reference>
<accession>A0A9D1KSZ6</accession>
<evidence type="ECO:0000313" key="1">
    <source>
        <dbReference type="EMBL" id="HIT98316.1"/>
    </source>
</evidence>
<evidence type="ECO:0000313" key="2">
    <source>
        <dbReference type="Proteomes" id="UP000824161"/>
    </source>
</evidence>
<organism evidence="1 2">
    <name type="scientific">Candidatus Merdimorpha stercoravium</name>
    <dbReference type="NCBI Taxonomy" id="2840863"/>
    <lineage>
        <taxon>Bacteria</taxon>
        <taxon>Pseudomonadati</taxon>
        <taxon>Bacteroidota</taxon>
        <taxon>Flavobacteriia</taxon>
        <taxon>Flavobacteriales</taxon>
        <taxon>Candidatus Merdimorpha</taxon>
    </lineage>
</organism>
<reference evidence="1" key="1">
    <citation type="submission" date="2020-10" db="EMBL/GenBank/DDBJ databases">
        <authorList>
            <person name="Gilroy R."/>
        </authorList>
    </citation>
    <scope>NUCLEOTIDE SEQUENCE</scope>
    <source>
        <strain evidence="1">1383</strain>
    </source>
</reference>
<dbReference type="EMBL" id="DVLY01000142">
    <property type="protein sequence ID" value="HIT98316.1"/>
    <property type="molecule type" value="Genomic_DNA"/>
</dbReference>